<dbReference type="PROSITE" id="PS50110">
    <property type="entry name" value="RESPONSE_REGULATORY"/>
    <property type="match status" value="1"/>
</dbReference>
<evidence type="ECO:0000256" key="2">
    <source>
        <dbReference type="ARBA" id="ARBA00012438"/>
    </source>
</evidence>
<dbReference type="Gene3D" id="1.10.287.130">
    <property type="match status" value="1"/>
</dbReference>
<dbReference type="SMART" id="SM00388">
    <property type="entry name" value="HisKA"/>
    <property type="match status" value="1"/>
</dbReference>
<reference evidence="7 8" key="1">
    <citation type="submission" date="2018-12" db="EMBL/GenBank/DDBJ databases">
        <authorList>
            <person name="Li S."/>
            <person name="Yang R."/>
            <person name="Chen G."/>
            <person name="Zou L."/>
            <person name="Zhang C."/>
            <person name="Chen Y."/>
            <person name="Liu Z."/>
            <person name="Li Y."/>
            <person name="Yan Y."/>
            <person name="Huang M."/>
            <person name="Chen T."/>
        </authorList>
    </citation>
    <scope>NUCLEOTIDE SEQUENCE [LARGE SCALE GENOMIC DNA]</scope>
    <source>
        <strain evidence="7 8">1257</strain>
    </source>
</reference>
<dbReference type="AlphaFoldDB" id="A0A3Q8U1J3"/>
<dbReference type="GO" id="GO:0000155">
    <property type="term" value="F:phosphorelay sensor kinase activity"/>
    <property type="evidence" value="ECO:0007669"/>
    <property type="project" value="InterPro"/>
</dbReference>
<dbReference type="InterPro" id="IPR003661">
    <property type="entry name" value="HisK_dim/P_dom"/>
</dbReference>
<dbReference type="NCBIfam" id="TIGR00229">
    <property type="entry name" value="sensory_box"/>
    <property type="match status" value="1"/>
</dbReference>
<dbReference type="SUPFAM" id="SSF52172">
    <property type="entry name" value="CheY-like"/>
    <property type="match status" value="1"/>
</dbReference>
<dbReference type="SMART" id="SM00387">
    <property type="entry name" value="HATPase_c"/>
    <property type="match status" value="1"/>
</dbReference>
<dbReference type="InterPro" id="IPR000014">
    <property type="entry name" value="PAS"/>
</dbReference>
<dbReference type="SUPFAM" id="SSF55874">
    <property type="entry name" value="ATPase domain of HSP90 chaperone/DNA topoisomerase II/histidine kinase"/>
    <property type="match status" value="1"/>
</dbReference>
<dbReference type="InterPro" id="IPR003594">
    <property type="entry name" value="HATPase_dom"/>
</dbReference>
<dbReference type="Gene3D" id="3.40.50.2300">
    <property type="match status" value="1"/>
</dbReference>
<protein>
    <recommendedName>
        <fullName evidence="2">histidine kinase</fullName>
        <ecNumber evidence="2">2.7.13.3</ecNumber>
    </recommendedName>
</protein>
<evidence type="ECO:0000259" key="6">
    <source>
        <dbReference type="PROSITE" id="PS50110"/>
    </source>
</evidence>
<dbReference type="PROSITE" id="PS50109">
    <property type="entry name" value="HIS_KIN"/>
    <property type="match status" value="1"/>
</dbReference>
<dbReference type="InterPro" id="IPR001789">
    <property type="entry name" value="Sig_transdc_resp-reg_receiver"/>
</dbReference>
<dbReference type="InterPro" id="IPR013655">
    <property type="entry name" value="PAS_fold_3"/>
</dbReference>
<dbReference type="KEGG" id="pory:EJA05_12565"/>
<dbReference type="Pfam" id="PF00512">
    <property type="entry name" value="HisKA"/>
    <property type="match status" value="1"/>
</dbReference>
<accession>A0A3Q8U1J3</accession>
<proteinExistence type="predicted"/>
<evidence type="ECO:0000256" key="3">
    <source>
        <dbReference type="ARBA" id="ARBA00022553"/>
    </source>
</evidence>
<dbReference type="Pfam" id="PF02518">
    <property type="entry name" value="HATPase_c"/>
    <property type="match status" value="1"/>
</dbReference>
<dbReference type="Gene3D" id="3.30.450.20">
    <property type="entry name" value="PAS domain"/>
    <property type="match status" value="2"/>
</dbReference>
<evidence type="ECO:0000259" key="5">
    <source>
        <dbReference type="PROSITE" id="PS50109"/>
    </source>
</evidence>
<comment type="catalytic activity">
    <reaction evidence="1">
        <text>ATP + protein L-histidine = ADP + protein N-phospho-L-histidine.</text>
        <dbReference type="EC" id="2.7.13.3"/>
    </reaction>
</comment>
<dbReference type="Pfam" id="PF00072">
    <property type="entry name" value="Response_reg"/>
    <property type="match status" value="1"/>
</dbReference>
<dbReference type="InterPro" id="IPR036097">
    <property type="entry name" value="HisK_dim/P_sf"/>
</dbReference>
<gene>
    <name evidence="7" type="ORF">EJA05_12565</name>
</gene>
<dbReference type="PANTHER" id="PTHR43065:SF42">
    <property type="entry name" value="TWO-COMPONENT SENSOR PPRA"/>
    <property type="match status" value="1"/>
</dbReference>
<dbReference type="EC" id="2.7.13.3" evidence="2"/>
<dbReference type="Gene3D" id="3.30.565.10">
    <property type="entry name" value="Histidine kinase-like ATPase, C-terminal domain"/>
    <property type="match status" value="1"/>
</dbReference>
<dbReference type="PANTHER" id="PTHR43065">
    <property type="entry name" value="SENSOR HISTIDINE KINASE"/>
    <property type="match status" value="1"/>
</dbReference>
<name>A0A3Q8U1J3_9PSED</name>
<dbReference type="Proteomes" id="UP000268230">
    <property type="component" value="Chromosome"/>
</dbReference>
<evidence type="ECO:0000256" key="1">
    <source>
        <dbReference type="ARBA" id="ARBA00000085"/>
    </source>
</evidence>
<sequence>MIHLAPISSAETVGSARISSFNWGATPLGPLTRWPPALRIAVDMLLLSAYPCALVWGPALTVIHNEAYPVPLGERSHAQGDSFDALWATAWDDMGAAVFQALEGQGSLAENSLLTINRDGRLVQAWFTCSYSPIRDDQGAVVGFLHALIETTASVERTREWRELAQSFEAQLSRYMAESEHTWQLSPDVMLMLDTELHVRLANPAWHRLSGCTDEQQASVPLLELIHPAERTETRLALMALMQGHDTPAFEARVRQVEGHYCWLRWHAVAGQALPILIGRNITEERQSVQRMAEAAVRESQRMESVIKVAGGLAHEMNNVLSGVGSSLELLERRLTQGRLERLDSYVQVARECAQRAIGLTQNLLAFARSQPLSPNPLDINQLIREAQPMLEQCAGAEMQLHWELDIAPWPVQLDPDQLRNALLHLCANARDACLGRGSLSIRTGNERLAGATAGLPAGDYVMVQVEDDGHGMSAEDVARAFEPFFTTKPLGQGSGLGLPMVHGFVRLSGGQVWIESRLQHGTKIVLMFPRYSGSQPIPEPPTITREARLGERVLLIDDELNLRGLIKEILIDRGFEVCDVTDANTALGQYRHAGPFDLVITDIGLPGGFSGRQVARAMRMINPEQKILFITGYTEDPVEQQLLDEPGTALLLKPFSLESLVIQVDRMLLA</sequence>
<dbReference type="InterPro" id="IPR004358">
    <property type="entry name" value="Sig_transdc_His_kin-like_C"/>
</dbReference>
<dbReference type="InterPro" id="IPR035965">
    <property type="entry name" value="PAS-like_dom_sf"/>
</dbReference>
<dbReference type="SUPFAM" id="SSF55785">
    <property type="entry name" value="PYP-like sensor domain (PAS domain)"/>
    <property type="match status" value="1"/>
</dbReference>
<feature type="modified residue" description="4-aspartylphosphate" evidence="4">
    <location>
        <position position="603"/>
    </location>
</feature>
<dbReference type="CDD" id="cd00082">
    <property type="entry name" value="HisKA"/>
    <property type="match status" value="1"/>
</dbReference>
<dbReference type="InterPro" id="IPR005467">
    <property type="entry name" value="His_kinase_dom"/>
</dbReference>
<keyword evidence="3 4" id="KW-0597">Phosphoprotein</keyword>
<dbReference type="InterPro" id="IPR011006">
    <property type="entry name" value="CheY-like_superfamily"/>
</dbReference>
<dbReference type="CDD" id="cd00130">
    <property type="entry name" value="PAS"/>
    <property type="match status" value="1"/>
</dbReference>
<evidence type="ECO:0000313" key="8">
    <source>
        <dbReference type="Proteomes" id="UP000268230"/>
    </source>
</evidence>
<dbReference type="InterPro" id="IPR036890">
    <property type="entry name" value="HATPase_C_sf"/>
</dbReference>
<dbReference type="EMBL" id="CP034338">
    <property type="protein sequence ID" value="AZL68506.1"/>
    <property type="molecule type" value="Genomic_DNA"/>
</dbReference>
<evidence type="ECO:0000313" key="7">
    <source>
        <dbReference type="EMBL" id="AZL68506.1"/>
    </source>
</evidence>
<dbReference type="Pfam" id="PF08447">
    <property type="entry name" value="PAS_3"/>
    <property type="match status" value="1"/>
</dbReference>
<feature type="domain" description="Histidine kinase" evidence="5">
    <location>
        <begin position="312"/>
        <end position="533"/>
    </location>
</feature>
<feature type="domain" description="Response regulatory" evidence="6">
    <location>
        <begin position="553"/>
        <end position="669"/>
    </location>
</feature>
<dbReference type="SUPFAM" id="SSF47384">
    <property type="entry name" value="Homodimeric domain of signal transducing histidine kinase"/>
    <property type="match status" value="1"/>
</dbReference>
<dbReference type="SMART" id="SM00448">
    <property type="entry name" value="REC"/>
    <property type="match status" value="1"/>
</dbReference>
<evidence type="ECO:0000256" key="4">
    <source>
        <dbReference type="PROSITE-ProRule" id="PRU00169"/>
    </source>
</evidence>
<dbReference type="PRINTS" id="PR00344">
    <property type="entry name" value="BCTRLSENSOR"/>
</dbReference>
<dbReference type="OrthoDB" id="9770473at2"/>
<organism evidence="7 8">
    <name type="scientific">Pseudomonas entomophila</name>
    <dbReference type="NCBI Taxonomy" id="312306"/>
    <lineage>
        <taxon>Bacteria</taxon>
        <taxon>Pseudomonadati</taxon>
        <taxon>Pseudomonadota</taxon>
        <taxon>Gammaproteobacteria</taxon>
        <taxon>Pseudomonadales</taxon>
        <taxon>Pseudomonadaceae</taxon>
        <taxon>Pseudomonas</taxon>
    </lineage>
</organism>